<evidence type="ECO:0000313" key="1">
    <source>
        <dbReference type="EMBL" id="MBV4356116.1"/>
    </source>
</evidence>
<evidence type="ECO:0000313" key="2">
    <source>
        <dbReference type="Proteomes" id="UP000812270"/>
    </source>
</evidence>
<comment type="caution">
    <text evidence="1">The sequence shown here is derived from an EMBL/GenBank/DDBJ whole genome shotgun (WGS) entry which is preliminary data.</text>
</comment>
<sequence>MEKHLHMVCLDVPYPMDNGGMFDLFCKIRALHDIGIKVHLHCFEYGRGEQSELNKYCEEVLYYKRANGHKGFSVNIPYIVASRRCEKLLANLLKDDYPILLEGVHCTHHIFNNLMRDRKILLRLHNVESDYYYHLYKHERFLPRKLYYYLESKLLKNYERKVAQQVPIIALALKDAAIYKENFHAKDINYVPPFIPFTDVKSEEGLGTFCLYHGNLSRAENDKAARWLIKNVFNKIEKPFIIAGKNPTARLRRLVQVNPHVHLVENPDEAEMQDLIAKAQINILPSFNGTGFELKLLNALFNGRHCVVNIPAVQDTGIEETCHIATDENSFRKIISQLYYKPFSESEIQLRKKLLVAFNNNKNAEALVRLIWV</sequence>
<protein>
    <submittedName>
        <fullName evidence="1">Glycosyltransferase</fullName>
        <ecNumber evidence="1">2.4.-.-</ecNumber>
    </submittedName>
</protein>
<accession>A0A9E2W765</accession>
<name>A0A9E2W765_9BACT</name>
<dbReference type="GO" id="GO:0016757">
    <property type="term" value="F:glycosyltransferase activity"/>
    <property type="evidence" value="ECO:0007669"/>
    <property type="project" value="UniProtKB-KW"/>
</dbReference>
<organism evidence="1 2">
    <name type="scientific">Pinibacter aurantiacus</name>
    <dbReference type="NCBI Taxonomy" id="2851599"/>
    <lineage>
        <taxon>Bacteria</taxon>
        <taxon>Pseudomonadati</taxon>
        <taxon>Bacteroidota</taxon>
        <taxon>Chitinophagia</taxon>
        <taxon>Chitinophagales</taxon>
        <taxon>Chitinophagaceae</taxon>
        <taxon>Pinibacter</taxon>
    </lineage>
</organism>
<dbReference type="RefSeq" id="WP_217789651.1">
    <property type="nucleotide sequence ID" value="NZ_JAHSPG010000001.1"/>
</dbReference>
<keyword evidence="1" id="KW-0328">Glycosyltransferase</keyword>
<gene>
    <name evidence="1" type="ORF">KTO63_03085</name>
</gene>
<keyword evidence="1" id="KW-0808">Transferase</keyword>
<reference evidence="1" key="1">
    <citation type="submission" date="2021-06" db="EMBL/GenBank/DDBJ databases">
        <authorList>
            <person name="Huq M.A."/>
        </authorList>
    </citation>
    <scope>NUCLEOTIDE SEQUENCE</scope>
    <source>
        <strain evidence="1">MAH-26</strain>
    </source>
</reference>
<keyword evidence="2" id="KW-1185">Reference proteome</keyword>
<dbReference type="EMBL" id="JAHSPG010000001">
    <property type="protein sequence ID" value="MBV4356116.1"/>
    <property type="molecule type" value="Genomic_DNA"/>
</dbReference>
<dbReference type="EC" id="2.4.-.-" evidence="1"/>
<proteinExistence type="predicted"/>
<dbReference type="Proteomes" id="UP000812270">
    <property type="component" value="Unassembled WGS sequence"/>
</dbReference>
<dbReference type="Pfam" id="PF13692">
    <property type="entry name" value="Glyco_trans_1_4"/>
    <property type="match status" value="1"/>
</dbReference>
<dbReference type="AlphaFoldDB" id="A0A9E2W765"/>